<reference evidence="1" key="2">
    <citation type="submission" date="2022-01" db="EMBL/GenBank/DDBJ databases">
        <authorList>
            <person name="Yamashiro T."/>
            <person name="Shiraishi A."/>
            <person name="Satake H."/>
            <person name="Nakayama K."/>
        </authorList>
    </citation>
    <scope>NUCLEOTIDE SEQUENCE</scope>
</reference>
<comment type="caution">
    <text evidence="1">The sequence shown here is derived from an EMBL/GenBank/DDBJ whole genome shotgun (WGS) entry which is preliminary data.</text>
</comment>
<organism evidence="1 2">
    <name type="scientific">Tanacetum coccineum</name>
    <dbReference type="NCBI Taxonomy" id="301880"/>
    <lineage>
        <taxon>Eukaryota</taxon>
        <taxon>Viridiplantae</taxon>
        <taxon>Streptophyta</taxon>
        <taxon>Embryophyta</taxon>
        <taxon>Tracheophyta</taxon>
        <taxon>Spermatophyta</taxon>
        <taxon>Magnoliopsida</taxon>
        <taxon>eudicotyledons</taxon>
        <taxon>Gunneridae</taxon>
        <taxon>Pentapetalae</taxon>
        <taxon>asterids</taxon>
        <taxon>campanulids</taxon>
        <taxon>Asterales</taxon>
        <taxon>Asteraceae</taxon>
        <taxon>Asteroideae</taxon>
        <taxon>Anthemideae</taxon>
        <taxon>Anthemidinae</taxon>
        <taxon>Tanacetum</taxon>
    </lineage>
</organism>
<sequence>MEECHKLIIHNHVDGCNLSTTSASLSTGIEPGHVTIQQFLLHTKTCSDQFWNAEECKYDIAPFPSPTRRAHNCRLQSASYDIDLNLPDQAKIEMEIPRSSGVNSPPNAHT</sequence>
<reference evidence="1" key="1">
    <citation type="journal article" date="2022" name="Int. J. Mol. Sci.">
        <title>Draft Genome of Tanacetum Coccineum: Genomic Comparison of Closely Related Tanacetum-Family Plants.</title>
        <authorList>
            <person name="Yamashiro T."/>
            <person name="Shiraishi A."/>
            <person name="Nakayama K."/>
            <person name="Satake H."/>
        </authorList>
    </citation>
    <scope>NUCLEOTIDE SEQUENCE</scope>
</reference>
<keyword evidence="2" id="KW-1185">Reference proteome</keyword>
<name>A0ABQ5I3G1_9ASTR</name>
<protein>
    <submittedName>
        <fullName evidence="1">Uncharacterized protein</fullName>
    </submittedName>
</protein>
<proteinExistence type="predicted"/>
<dbReference type="EMBL" id="BQNB010020311">
    <property type="protein sequence ID" value="GJT94610.1"/>
    <property type="molecule type" value="Genomic_DNA"/>
</dbReference>
<evidence type="ECO:0000313" key="2">
    <source>
        <dbReference type="Proteomes" id="UP001151760"/>
    </source>
</evidence>
<dbReference type="Proteomes" id="UP001151760">
    <property type="component" value="Unassembled WGS sequence"/>
</dbReference>
<gene>
    <name evidence="1" type="ORF">Tco_1090128</name>
</gene>
<evidence type="ECO:0000313" key="1">
    <source>
        <dbReference type="EMBL" id="GJT94610.1"/>
    </source>
</evidence>
<accession>A0ABQ5I3G1</accession>